<dbReference type="Proteomes" id="UP001623330">
    <property type="component" value="Unassembled WGS sequence"/>
</dbReference>
<evidence type="ECO:0000256" key="3">
    <source>
        <dbReference type="PROSITE-ProRule" id="PRU00169"/>
    </source>
</evidence>
<organism evidence="6 7">
    <name type="scientific">Nakaseomyces bracarensis</name>
    <dbReference type="NCBI Taxonomy" id="273131"/>
    <lineage>
        <taxon>Eukaryota</taxon>
        <taxon>Fungi</taxon>
        <taxon>Dikarya</taxon>
        <taxon>Ascomycota</taxon>
        <taxon>Saccharomycotina</taxon>
        <taxon>Saccharomycetes</taxon>
        <taxon>Saccharomycetales</taxon>
        <taxon>Saccharomycetaceae</taxon>
        <taxon>Nakaseomyces</taxon>
    </lineage>
</organism>
<accession>A0ABR4NQM1</accession>
<dbReference type="InterPro" id="IPR011006">
    <property type="entry name" value="CheY-like_superfamily"/>
</dbReference>
<evidence type="ECO:0000256" key="2">
    <source>
        <dbReference type="ARBA" id="ARBA00023012"/>
    </source>
</evidence>
<sequence length="676" mass="75686">MSETHSSRPFSLISQSSSSLANFQSNWKASQSWKVWLQLDYNTDDINQPVSVEFDENDTVEDLKKKLMEKLGNMRWNRHNDLISIGIGIYTQSPSLQDSDLINASSPIEKYPPPSPTLGKSQIAQPNPQQGMKFPERPSLRSKYMSSHRRSNSASPTFQSIPTSRMASKLNNNGLEIHNEQLTNLYSHPKYASPNPHVTKFSPKRALRYSVEDVDDMNYRLVFEPDEQVYQIYCSLFGSIGTQTSSTPLLVFSNLDLGHAPQGHPPVNVEVDPGLPTTTPLAFSNSQELDVSNHPDELTNYGEVVPGATEFIDNNNSYHQDIESDYYQDELRNEIPSNENMQGIQPALLLVPKDFQKEGNSEEKFSRESSYDHKELSFNADGNTTIQNPDNEENTDGPKKLTVDTESISVNNEYEQSRTRNNSQLLLSPLDVLKTIEPSPNPLPKSKSPNVTALDTLPFKLTTTSEKVFPKINVLIVEDNVINQAILGSFLRKNKISYKIAKNGKEAVDKWKEGNLHLIFMDLQLPVLSGIEAAKKIRELEKEKGIANQSERVSTPGSINSIHFSDSANSPVIIVALTASNSQEDKREALISGCNDYLTKPVNLLWLSKKITEWGCMQALIDFDGWKKEESRMTDSVLVRSPHRNRITSATKSNSSLSRSNSSGARKMEKSKSSNG</sequence>
<protein>
    <recommendedName>
        <fullName evidence="5">Response regulatory domain-containing protein</fullName>
    </recommendedName>
</protein>
<evidence type="ECO:0000256" key="4">
    <source>
        <dbReference type="SAM" id="MobiDB-lite"/>
    </source>
</evidence>
<dbReference type="CDD" id="cd17546">
    <property type="entry name" value="REC_hyHK_CKI1_RcsC-like"/>
    <property type="match status" value="1"/>
</dbReference>
<feature type="domain" description="Response regulatory" evidence="5">
    <location>
        <begin position="473"/>
        <end position="615"/>
    </location>
</feature>
<feature type="region of interest" description="Disordered" evidence="4">
    <location>
        <begin position="378"/>
        <end position="400"/>
    </location>
</feature>
<proteinExistence type="predicted"/>
<feature type="compositionally biased region" description="Basic and acidic residues" evidence="4">
    <location>
        <begin position="666"/>
        <end position="676"/>
    </location>
</feature>
<keyword evidence="2" id="KW-0902">Two-component regulatory system</keyword>
<evidence type="ECO:0000259" key="5">
    <source>
        <dbReference type="PROSITE" id="PS50110"/>
    </source>
</evidence>
<dbReference type="Gene3D" id="3.40.50.2300">
    <property type="match status" value="1"/>
</dbReference>
<dbReference type="Pfam" id="PF00072">
    <property type="entry name" value="Response_reg"/>
    <property type="match status" value="1"/>
</dbReference>
<feature type="compositionally biased region" description="Polar residues" evidence="4">
    <location>
        <begin position="118"/>
        <end position="130"/>
    </location>
</feature>
<evidence type="ECO:0000313" key="7">
    <source>
        <dbReference type="Proteomes" id="UP001623330"/>
    </source>
</evidence>
<feature type="region of interest" description="Disordered" evidence="4">
    <location>
        <begin position="642"/>
        <end position="676"/>
    </location>
</feature>
<dbReference type="InterPro" id="IPR001789">
    <property type="entry name" value="Sig_transdc_resp-reg_receiver"/>
</dbReference>
<reference evidence="6 7" key="1">
    <citation type="submission" date="2024-05" db="EMBL/GenBank/DDBJ databases">
        <title>Long read based assembly of the Candida bracarensis genome reveals expanded adhesin content.</title>
        <authorList>
            <person name="Marcet-Houben M."/>
            <person name="Ksiezopolska E."/>
            <person name="Gabaldon T."/>
        </authorList>
    </citation>
    <scope>NUCLEOTIDE SEQUENCE [LARGE SCALE GENOMIC DNA]</scope>
    <source>
        <strain evidence="6 7">CBM6</strain>
    </source>
</reference>
<dbReference type="PANTHER" id="PTHR45339:SF1">
    <property type="entry name" value="HYBRID SIGNAL TRANSDUCTION HISTIDINE KINASE J"/>
    <property type="match status" value="1"/>
</dbReference>
<dbReference type="PROSITE" id="PS50110">
    <property type="entry name" value="RESPONSE_REGULATORY"/>
    <property type="match status" value="1"/>
</dbReference>
<dbReference type="EMBL" id="JBEVYD010000009">
    <property type="protein sequence ID" value="KAL3230466.1"/>
    <property type="molecule type" value="Genomic_DNA"/>
</dbReference>
<keyword evidence="7" id="KW-1185">Reference proteome</keyword>
<feature type="compositionally biased region" description="Polar residues" evidence="4">
    <location>
        <begin position="380"/>
        <end position="389"/>
    </location>
</feature>
<dbReference type="PANTHER" id="PTHR45339">
    <property type="entry name" value="HYBRID SIGNAL TRANSDUCTION HISTIDINE KINASE J"/>
    <property type="match status" value="1"/>
</dbReference>
<evidence type="ECO:0000313" key="6">
    <source>
        <dbReference type="EMBL" id="KAL3230466.1"/>
    </source>
</evidence>
<name>A0ABR4NQM1_9SACH</name>
<feature type="compositionally biased region" description="Low complexity" evidence="4">
    <location>
        <begin position="648"/>
        <end position="665"/>
    </location>
</feature>
<feature type="region of interest" description="Disordered" evidence="4">
    <location>
        <begin position="114"/>
        <end position="137"/>
    </location>
</feature>
<evidence type="ECO:0000256" key="1">
    <source>
        <dbReference type="ARBA" id="ARBA00022553"/>
    </source>
</evidence>
<dbReference type="SUPFAM" id="SSF52172">
    <property type="entry name" value="CheY-like"/>
    <property type="match status" value="1"/>
</dbReference>
<comment type="caution">
    <text evidence="6">The sequence shown here is derived from an EMBL/GenBank/DDBJ whole genome shotgun (WGS) entry which is preliminary data.</text>
</comment>
<keyword evidence="1 3" id="KW-0597">Phosphoprotein</keyword>
<dbReference type="SMART" id="SM00448">
    <property type="entry name" value="REC"/>
    <property type="match status" value="1"/>
</dbReference>
<feature type="modified residue" description="4-aspartylphosphate" evidence="3">
    <location>
        <position position="522"/>
    </location>
</feature>
<gene>
    <name evidence="6" type="ORF">RNJ44_00915</name>
</gene>